<keyword evidence="3 6" id="KW-1133">Transmembrane helix</keyword>
<evidence type="ECO:0000313" key="8">
    <source>
        <dbReference type="Proteomes" id="UP000813385"/>
    </source>
</evidence>
<keyword evidence="4 6" id="KW-0472">Membrane</keyword>
<evidence type="ECO:0000256" key="3">
    <source>
        <dbReference type="ARBA" id="ARBA00022989"/>
    </source>
</evidence>
<evidence type="ECO:0000256" key="6">
    <source>
        <dbReference type="SAM" id="Phobius"/>
    </source>
</evidence>
<dbReference type="Proteomes" id="UP000813385">
    <property type="component" value="Unassembled WGS sequence"/>
</dbReference>
<evidence type="ECO:0000256" key="2">
    <source>
        <dbReference type="ARBA" id="ARBA00022692"/>
    </source>
</evidence>
<feature type="transmembrane region" description="Helical" evidence="6">
    <location>
        <begin position="214"/>
        <end position="239"/>
    </location>
</feature>
<feature type="region of interest" description="Disordered" evidence="5">
    <location>
        <begin position="245"/>
        <end position="346"/>
    </location>
</feature>
<comment type="caution">
    <text evidence="7">The sequence shown here is derived from an EMBL/GenBank/DDBJ whole genome shotgun (WGS) entry which is preliminary data.</text>
</comment>
<reference evidence="7" key="1">
    <citation type="journal article" date="2021" name="Nat. Commun.">
        <title>Genetic determinants of endophytism in the Arabidopsis root mycobiome.</title>
        <authorList>
            <person name="Mesny F."/>
            <person name="Miyauchi S."/>
            <person name="Thiergart T."/>
            <person name="Pickel B."/>
            <person name="Atanasova L."/>
            <person name="Karlsson M."/>
            <person name="Huettel B."/>
            <person name="Barry K.W."/>
            <person name="Haridas S."/>
            <person name="Chen C."/>
            <person name="Bauer D."/>
            <person name="Andreopoulos W."/>
            <person name="Pangilinan J."/>
            <person name="LaButti K."/>
            <person name="Riley R."/>
            <person name="Lipzen A."/>
            <person name="Clum A."/>
            <person name="Drula E."/>
            <person name="Henrissat B."/>
            <person name="Kohler A."/>
            <person name="Grigoriev I.V."/>
            <person name="Martin F.M."/>
            <person name="Hacquard S."/>
        </authorList>
    </citation>
    <scope>NUCLEOTIDE SEQUENCE</scope>
    <source>
        <strain evidence="7">MPI-CAGE-AT-0016</strain>
    </source>
</reference>
<gene>
    <name evidence="7" type="ORF">B0T11DRAFT_141581</name>
</gene>
<protein>
    <submittedName>
        <fullName evidence="7">Uncharacterized protein</fullName>
    </submittedName>
</protein>
<evidence type="ECO:0000256" key="5">
    <source>
        <dbReference type="SAM" id="MobiDB-lite"/>
    </source>
</evidence>
<keyword evidence="2 6" id="KW-0812">Transmembrane</keyword>
<keyword evidence="8" id="KW-1185">Reference proteome</keyword>
<dbReference type="PANTHER" id="PTHR15549">
    <property type="entry name" value="PAIRED IMMUNOGLOBULIN-LIKE TYPE 2 RECEPTOR"/>
    <property type="match status" value="1"/>
</dbReference>
<evidence type="ECO:0000256" key="4">
    <source>
        <dbReference type="ARBA" id="ARBA00023136"/>
    </source>
</evidence>
<dbReference type="GO" id="GO:0071944">
    <property type="term" value="C:cell periphery"/>
    <property type="evidence" value="ECO:0007669"/>
    <property type="project" value="UniProtKB-ARBA"/>
</dbReference>
<dbReference type="GO" id="GO:0016020">
    <property type="term" value="C:membrane"/>
    <property type="evidence" value="ECO:0007669"/>
    <property type="project" value="UniProtKB-SubCell"/>
</dbReference>
<organism evidence="7 8">
    <name type="scientific">Plectosphaerella cucumerina</name>
    <dbReference type="NCBI Taxonomy" id="40658"/>
    <lineage>
        <taxon>Eukaryota</taxon>
        <taxon>Fungi</taxon>
        <taxon>Dikarya</taxon>
        <taxon>Ascomycota</taxon>
        <taxon>Pezizomycotina</taxon>
        <taxon>Sordariomycetes</taxon>
        <taxon>Hypocreomycetidae</taxon>
        <taxon>Glomerellales</taxon>
        <taxon>Plectosphaerellaceae</taxon>
        <taxon>Plectosphaerella</taxon>
    </lineage>
</organism>
<accession>A0A8K0T434</accession>
<dbReference type="InterPro" id="IPR051694">
    <property type="entry name" value="Immunoregulatory_rcpt-like"/>
</dbReference>
<dbReference type="AlphaFoldDB" id="A0A8K0T434"/>
<dbReference type="OrthoDB" id="4148662at2759"/>
<evidence type="ECO:0000256" key="1">
    <source>
        <dbReference type="ARBA" id="ARBA00004167"/>
    </source>
</evidence>
<sequence>MSDANIFLSNGTCYLAAGVEAHKAMIPCGNSYYYGPLTCCQQGDVCLANNACFNAEFKTTYLAGCSDPEYEDASCPDKGTFVEEPWIGLVYCNETSNEWTGCAQSDSSPTLAKPDHCWCPDPPRAIAFSAGPTLIDRVKLGSALLESVVYYPGHAPTARLTSGGAPVATAPPAATTDSQVSSEETSPTTPTPTSAPVETAPASSDTAKEEGLPAGVGIGIGVGVGSVVVLAVVGLLLFLRRRRRRQRDSDLAAGANAAEKPDSAGVENLPPPQPPALGTPELDSRGARPWSMRSELPDTPRSIAAEMESPVQVAIHADNARHHAHPPPSHPSVNGRPQNGPIAELP</sequence>
<feature type="compositionally biased region" description="Low complexity" evidence="5">
    <location>
        <begin position="165"/>
        <end position="204"/>
    </location>
</feature>
<evidence type="ECO:0000313" key="7">
    <source>
        <dbReference type="EMBL" id="KAH7347407.1"/>
    </source>
</evidence>
<comment type="subcellular location">
    <subcellularLocation>
        <location evidence="1">Membrane</location>
        <topology evidence="1">Single-pass membrane protein</topology>
    </subcellularLocation>
</comment>
<name>A0A8K0T434_9PEZI</name>
<dbReference type="EMBL" id="JAGPXD010000007">
    <property type="protein sequence ID" value="KAH7347407.1"/>
    <property type="molecule type" value="Genomic_DNA"/>
</dbReference>
<feature type="region of interest" description="Disordered" evidence="5">
    <location>
        <begin position="160"/>
        <end position="209"/>
    </location>
</feature>
<dbReference type="PANTHER" id="PTHR15549:SF26">
    <property type="entry name" value="AXIAL BUDDING PATTERN PROTEIN 2-RELATED"/>
    <property type="match status" value="1"/>
</dbReference>
<proteinExistence type="predicted"/>